<dbReference type="OrthoDB" id="5969991at2759"/>
<keyword evidence="3" id="KW-1185">Reference proteome</keyword>
<dbReference type="Proteomes" id="UP001152795">
    <property type="component" value="Unassembled WGS sequence"/>
</dbReference>
<reference evidence="2" key="1">
    <citation type="submission" date="2020-04" db="EMBL/GenBank/DDBJ databases">
        <authorList>
            <person name="Alioto T."/>
            <person name="Alioto T."/>
            <person name="Gomez Garrido J."/>
        </authorList>
    </citation>
    <scope>NUCLEOTIDE SEQUENCE</scope>
    <source>
        <strain evidence="2">A484AB</strain>
    </source>
</reference>
<dbReference type="AlphaFoldDB" id="A0A6S7JGC7"/>
<feature type="domain" description="Integrase core" evidence="1">
    <location>
        <begin position="105"/>
        <end position="171"/>
    </location>
</feature>
<dbReference type="PANTHER" id="PTHR46791">
    <property type="entry name" value="EXPRESSED PROTEIN"/>
    <property type="match status" value="1"/>
</dbReference>
<proteinExistence type="predicted"/>
<dbReference type="Pfam" id="PF24764">
    <property type="entry name" value="rva_4"/>
    <property type="match status" value="1"/>
</dbReference>
<comment type="caution">
    <text evidence="2">The sequence shown here is derived from an EMBL/GenBank/DDBJ whole genome shotgun (WGS) entry which is preliminary data.</text>
</comment>
<protein>
    <submittedName>
        <fullName evidence="2">PREDICTED: uncharacterized protein LOC107351207 isoform X2</fullName>
    </submittedName>
</protein>
<evidence type="ECO:0000313" key="2">
    <source>
        <dbReference type="EMBL" id="CAB4029591.1"/>
    </source>
</evidence>
<dbReference type="PANTHER" id="PTHR46791:SF4">
    <property type="match status" value="1"/>
</dbReference>
<accession>A0A6S7JGC7</accession>
<dbReference type="EMBL" id="CACRXK020016276">
    <property type="protein sequence ID" value="CAB4029591.1"/>
    <property type="molecule type" value="Genomic_DNA"/>
</dbReference>
<evidence type="ECO:0000313" key="3">
    <source>
        <dbReference type="Proteomes" id="UP001152795"/>
    </source>
</evidence>
<evidence type="ECO:0000259" key="1">
    <source>
        <dbReference type="Pfam" id="PF24764"/>
    </source>
</evidence>
<dbReference type="SUPFAM" id="SSF53098">
    <property type="entry name" value="Ribonuclease H-like"/>
    <property type="match status" value="1"/>
</dbReference>
<gene>
    <name evidence="2" type="ORF">PACLA_8A006458</name>
</gene>
<dbReference type="InterPro" id="IPR058913">
    <property type="entry name" value="Integrase_dom_put"/>
</dbReference>
<organism evidence="2 3">
    <name type="scientific">Paramuricea clavata</name>
    <name type="common">Red gorgonian</name>
    <name type="synonym">Violescent sea-whip</name>
    <dbReference type="NCBI Taxonomy" id="317549"/>
    <lineage>
        <taxon>Eukaryota</taxon>
        <taxon>Metazoa</taxon>
        <taxon>Cnidaria</taxon>
        <taxon>Anthozoa</taxon>
        <taxon>Octocorallia</taxon>
        <taxon>Malacalcyonacea</taxon>
        <taxon>Plexauridae</taxon>
        <taxon>Paramuricea</taxon>
    </lineage>
</organism>
<dbReference type="InterPro" id="IPR012337">
    <property type="entry name" value="RNaseH-like_sf"/>
</dbReference>
<name>A0A6S7JGC7_PARCT</name>
<sequence>MQEAFVGMMLHVCYKFQAEKFRRRRHELGMRVKGREFSDISDIQLHNVVREVLQSTPSAGLRLVQGSLRQQSLVVQRLRVLHSLRRVDPVASTLRNARQIIRRKYNVKAPNSLWHIDGNHKLIQPYRIVIHGGIDGYSRLLVFLQASTNNAAATVLNLFHSAVERYNLPSRWNNHPVSTECNFSPQQLWIRGMITQSSSSSTAVQDVVQPSILRIDEDGPVPEQQQQNYQVVVPQYSVNITVEQLYHIRREIQAVRDNNGITQYITALNIAYSIL</sequence>